<evidence type="ECO:0000313" key="1">
    <source>
        <dbReference type="EMBL" id="GFH27913.1"/>
    </source>
</evidence>
<dbReference type="Proteomes" id="UP000485058">
    <property type="component" value="Unassembled WGS sequence"/>
</dbReference>
<dbReference type="AlphaFoldDB" id="A0A6A0A5X2"/>
<gene>
    <name evidence="1" type="ORF">HaLaN_26305</name>
</gene>
<protein>
    <submittedName>
        <fullName evidence="1">Uncharacterized protein</fullName>
    </submittedName>
</protein>
<reference evidence="1 2" key="1">
    <citation type="submission" date="2020-02" db="EMBL/GenBank/DDBJ databases">
        <title>Draft genome sequence of Haematococcus lacustris strain NIES-144.</title>
        <authorList>
            <person name="Morimoto D."/>
            <person name="Nakagawa S."/>
            <person name="Yoshida T."/>
            <person name="Sawayama S."/>
        </authorList>
    </citation>
    <scope>NUCLEOTIDE SEQUENCE [LARGE SCALE GENOMIC DNA]</scope>
    <source>
        <strain evidence="1 2">NIES-144</strain>
    </source>
</reference>
<evidence type="ECO:0000313" key="2">
    <source>
        <dbReference type="Proteomes" id="UP000485058"/>
    </source>
</evidence>
<feature type="unsure residue" description="D or N" evidence="1">
    <location>
        <position position="63"/>
    </location>
</feature>
<dbReference type="EMBL" id="BLLF01003670">
    <property type="protein sequence ID" value="GFH27913.1"/>
    <property type="molecule type" value="Genomic_DNA"/>
</dbReference>
<comment type="caution">
    <text evidence="1">The sequence shown here is derived from an EMBL/GenBank/DDBJ whole genome shotgun (WGS) entry which is preliminary data.</text>
</comment>
<keyword evidence="2" id="KW-1185">Reference proteome</keyword>
<accession>A0A6A0A5X2</accession>
<proteinExistence type="predicted"/>
<name>A0A6A0A5X2_HAELA</name>
<sequence length="137" mass="14981">MTKHYDWSQQFDLLVLHGTLSGFALLTAKHVCQPVVGDALSNELNSDQTSLPASATQFLRLFDSSELNLQPVEFAGQKLQVIRSNSAEVYYLAPGRALGLAVLQLPWGVLLATWPRSTLPPLAVSALEQVAARLRQP</sequence>
<organism evidence="1 2">
    <name type="scientific">Haematococcus lacustris</name>
    <name type="common">Green alga</name>
    <name type="synonym">Haematococcus pluvialis</name>
    <dbReference type="NCBI Taxonomy" id="44745"/>
    <lineage>
        <taxon>Eukaryota</taxon>
        <taxon>Viridiplantae</taxon>
        <taxon>Chlorophyta</taxon>
        <taxon>core chlorophytes</taxon>
        <taxon>Chlorophyceae</taxon>
        <taxon>CS clade</taxon>
        <taxon>Chlamydomonadales</taxon>
        <taxon>Haematococcaceae</taxon>
        <taxon>Haematococcus</taxon>
    </lineage>
</organism>